<dbReference type="GO" id="GO:0005634">
    <property type="term" value="C:nucleus"/>
    <property type="evidence" value="ECO:0007669"/>
    <property type="project" value="TreeGrafter"/>
</dbReference>
<dbReference type="InterPro" id="IPR013083">
    <property type="entry name" value="Znf_RING/FYVE/PHD"/>
</dbReference>
<dbReference type="SMART" id="SM00490">
    <property type="entry name" value="HELICc"/>
    <property type="match status" value="1"/>
</dbReference>
<dbReference type="SUPFAM" id="SSF52540">
    <property type="entry name" value="P-loop containing nucleoside triphosphate hydrolases"/>
    <property type="match status" value="2"/>
</dbReference>
<dbReference type="PROSITE" id="PS51192">
    <property type="entry name" value="HELICASE_ATP_BIND_1"/>
    <property type="match status" value="1"/>
</dbReference>
<dbReference type="Gene3D" id="3.40.50.10810">
    <property type="entry name" value="Tandem AAA-ATPase domain"/>
    <property type="match status" value="1"/>
</dbReference>
<dbReference type="InterPro" id="IPR050628">
    <property type="entry name" value="SNF2_RAD54_helicase_TF"/>
</dbReference>
<dbReference type="Proteomes" id="UP000653565">
    <property type="component" value="Unassembled WGS sequence"/>
</dbReference>
<dbReference type="Pfam" id="PF00176">
    <property type="entry name" value="SNF2-rel_dom"/>
    <property type="match status" value="1"/>
</dbReference>
<dbReference type="InterPro" id="IPR014001">
    <property type="entry name" value="Helicase_ATP-bd"/>
</dbReference>
<dbReference type="SMART" id="SM00487">
    <property type="entry name" value="DEXDc"/>
    <property type="match status" value="1"/>
</dbReference>
<evidence type="ECO:0000256" key="5">
    <source>
        <dbReference type="ARBA" id="ARBA00022840"/>
    </source>
</evidence>
<feature type="region of interest" description="Disordered" evidence="7">
    <location>
        <begin position="582"/>
        <end position="620"/>
    </location>
</feature>
<organism evidence="11 12">
    <name type="scientific">Aspergillus fumigatiaffinis</name>
    <dbReference type="NCBI Taxonomy" id="340414"/>
    <lineage>
        <taxon>Eukaryota</taxon>
        <taxon>Fungi</taxon>
        <taxon>Dikarya</taxon>
        <taxon>Ascomycota</taxon>
        <taxon>Pezizomycotina</taxon>
        <taxon>Eurotiomycetes</taxon>
        <taxon>Eurotiomycetidae</taxon>
        <taxon>Eurotiales</taxon>
        <taxon>Aspergillaceae</taxon>
        <taxon>Aspergillus</taxon>
        <taxon>Aspergillus subgen. Fumigati</taxon>
    </lineage>
</organism>
<sequence length="1061" mass="118356">MPACSTDECCSPLPTWNTGNVHQTAASSAIHQHEQSCSAAGIPAQNGLRPPVLSTESSPDHRLASSQTWPDERRPRSSRNPINPMLESCQLGTQFTLNPEVTSRTSTTRRVEMPIPSSSVARHPRYPDPYSQDLYPRTVTSSTIGLMEHQRQGLVWMNELEKSARRGGILADDMGLGKTVQALSLIVVRPGSIVERHATLIIAPAGLVQQWKESIKRLLNPGSYQRRVYVHHGSKRLVSFAHLHDHDIVITTYGTVAAEWQRKQSLNHGSLSGSEPILGSSSRWHRVILDEAQNIKNDRSNAAMGCCAIDATYRWCLSATPLMNHQRELYSLLKFLRVAEYTSVDGTTFQSAFNSGYEYERREAAEQLQNVLQAMLLRRTKSSVIGSQPIVQLPSRTTVKVYVDLNDEERRLYTALEGSVHAQLDHHPNSEAMRHSVTHMISLLQRLQRACCHPFLVTDDSRPLGKHFLTEEQLMENARQLPEAVNLRLRVAENLLDCPICFDVVEDPMIFFPCGHSACVDCFGRISSAREVRCHSCRAVIDPARATNYVSFARSNALALENSVSDTKSPVPEVVAGMAEYPRAGSQRGGVSNSTREGDLSASQSGVETEQQQWRTVLQPNEGESTQRLSLLRKQASRSSAARRTYRQALENAWITSSKIDKALEIVEQIQNDGTGDKIIIFSQFTSLLDLMEIPLQRRGWLFRRYDGISLRAGNAGLNLTAASKVIILDPFWNPFVEEQAIGRVHRIGQQRPVHVYRILTPDTVEDRIQNLQDEKRRLVQGTLSDAADATVRLGRQNLTYLLSLRQIYPGPGEALSDRSPIDIIAVHGLDSVDASGRCSASSWRESSKEPGEFWLVALIRDHGLGARARLLVYEFDSTVTFSEDSKISGEANGLLSQIKSKRADPRTQIIFLCHGLGGILVKKALVNASQEGHYHEIKTATRGVAFFGTPHRAPLQEASGVIEKAFSFLRLGKSLQPPYNLKLLTVPGFRDQVEDYNFVSFYSESDEVVPPSSAKMNLAGNRETQVRLSADHEGLCRIRKGSDDYRKVARNVLQLCSRRR</sequence>
<proteinExistence type="inferred from homology"/>
<keyword evidence="6" id="KW-0479">Metal-binding</keyword>
<accession>A0A8H4H283</accession>
<keyword evidence="2" id="KW-0547">Nucleotide-binding</keyword>
<dbReference type="GO" id="GO:0000724">
    <property type="term" value="P:double-strand break repair via homologous recombination"/>
    <property type="evidence" value="ECO:0007669"/>
    <property type="project" value="TreeGrafter"/>
</dbReference>
<protein>
    <submittedName>
        <fullName evidence="11">Uncharacterized protein</fullName>
    </submittedName>
</protein>
<dbReference type="InterPro" id="IPR038718">
    <property type="entry name" value="SNF2-like_sf"/>
</dbReference>
<dbReference type="Pfam" id="PF13923">
    <property type="entry name" value="zf-C3HC4_2"/>
    <property type="match status" value="1"/>
</dbReference>
<dbReference type="AlphaFoldDB" id="A0A8H4H283"/>
<evidence type="ECO:0000259" key="8">
    <source>
        <dbReference type="PROSITE" id="PS50089"/>
    </source>
</evidence>
<dbReference type="InterPro" id="IPR001650">
    <property type="entry name" value="Helicase_C-like"/>
</dbReference>
<keyword evidence="12" id="KW-1185">Reference proteome</keyword>
<feature type="region of interest" description="Disordered" evidence="7">
    <location>
        <begin position="36"/>
        <end position="134"/>
    </location>
</feature>
<evidence type="ECO:0000313" key="11">
    <source>
        <dbReference type="EMBL" id="KAF4233503.1"/>
    </source>
</evidence>
<dbReference type="GO" id="GO:0008270">
    <property type="term" value="F:zinc ion binding"/>
    <property type="evidence" value="ECO:0007669"/>
    <property type="project" value="UniProtKB-KW"/>
</dbReference>
<feature type="compositionally biased region" description="Polar residues" evidence="7">
    <location>
        <begin position="589"/>
        <end position="620"/>
    </location>
</feature>
<evidence type="ECO:0000259" key="10">
    <source>
        <dbReference type="PROSITE" id="PS51194"/>
    </source>
</evidence>
<comment type="caution">
    <text evidence="11">The sequence shown here is derived from an EMBL/GenBank/DDBJ whole genome shotgun (WGS) entry which is preliminary data.</text>
</comment>
<dbReference type="InterPro" id="IPR000330">
    <property type="entry name" value="SNF2_N"/>
</dbReference>
<comment type="similarity">
    <text evidence="1">Belongs to the SNF2/RAD54 helicase family.</text>
</comment>
<dbReference type="Gene3D" id="3.40.50.300">
    <property type="entry name" value="P-loop containing nucleotide triphosphate hydrolases"/>
    <property type="match status" value="3"/>
</dbReference>
<dbReference type="InterPro" id="IPR027417">
    <property type="entry name" value="P-loop_NTPase"/>
</dbReference>
<evidence type="ECO:0000256" key="7">
    <source>
        <dbReference type="SAM" id="MobiDB-lite"/>
    </source>
</evidence>
<keyword evidence="4" id="KW-0347">Helicase</keyword>
<reference evidence="11" key="1">
    <citation type="journal article" date="2020" name="bioRxiv">
        <title>Genomic and phenotypic heterogeneity of clinical isolates of the human pathogens Aspergillus fumigatus, Aspergillus lentulus and Aspergillus fumigatiaffinis.</title>
        <authorList>
            <person name="dos Santos R.A.C."/>
            <person name="Steenwyk J.L."/>
            <person name="Rivero-Menendez O."/>
            <person name="Mead M.E."/>
            <person name="Silva L.P."/>
            <person name="Bastos R.W."/>
            <person name="Alastruey-Izquierdo A."/>
            <person name="Goldman G.H."/>
            <person name="Rokas A."/>
        </authorList>
    </citation>
    <scope>NUCLEOTIDE SEQUENCE</scope>
    <source>
        <strain evidence="11">CNM-CM6805</strain>
    </source>
</reference>
<evidence type="ECO:0000256" key="1">
    <source>
        <dbReference type="ARBA" id="ARBA00007025"/>
    </source>
</evidence>
<dbReference type="CDD" id="cd16449">
    <property type="entry name" value="RING-HC"/>
    <property type="match status" value="1"/>
</dbReference>
<keyword evidence="3" id="KW-0378">Hydrolase</keyword>
<dbReference type="PROSITE" id="PS50089">
    <property type="entry name" value="ZF_RING_2"/>
    <property type="match status" value="1"/>
</dbReference>
<dbReference type="SMART" id="SM00184">
    <property type="entry name" value="RING"/>
    <property type="match status" value="1"/>
</dbReference>
<dbReference type="InterPro" id="IPR029058">
    <property type="entry name" value="AB_hydrolase_fold"/>
</dbReference>
<reference evidence="11" key="2">
    <citation type="submission" date="2020-04" db="EMBL/GenBank/DDBJ databases">
        <authorList>
            <person name="Santos R.A.C."/>
            <person name="Steenwyk J.L."/>
            <person name="Rivero-Menendez O."/>
            <person name="Mead M.E."/>
            <person name="Silva L.P."/>
            <person name="Bastos R.W."/>
            <person name="Alastruey-Izquierdo A."/>
            <person name="Goldman G.H."/>
            <person name="Rokas A."/>
        </authorList>
    </citation>
    <scope>NUCLEOTIDE SEQUENCE</scope>
    <source>
        <strain evidence="11">CNM-CM6805</strain>
    </source>
</reference>
<dbReference type="EMBL" id="JAAAPX010000078">
    <property type="protein sequence ID" value="KAF4233503.1"/>
    <property type="molecule type" value="Genomic_DNA"/>
</dbReference>
<evidence type="ECO:0000313" key="12">
    <source>
        <dbReference type="Proteomes" id="UP000653565"/>
    </source>
</evidence>
<evidence type="ECO:0000259" key="9">
    <source>
        <dbReference type="PROSITE" id="PS51192"/>
    </source>
</evidence>
<dbReference type="Pfam" id="PF00271">
    <property type="entry name" value="Helicase_C"/>
    <property type="match status" value="1"/>
</dbReference>
<evidence type="ECO:0000256" key="6">
    <source>
        <dbReference type="PROSITE-ProRule" id="PRU00175"/>
    </source>
</evidence>
<dbReference type="InterPro" id="IPR049730">
    <property type="entry name" value="SNF2/RAD54-like_C"/>
</dbReference>
<keyword evidence="5" id="KW-0067">ATP-binding</keyword>
<evidence type="ECO:0000256" key="4">
    <source>
        <dbReference type="ARBA" id="ARBA00022806"/>
    </source>
</evidence>
<dbReference type="CDD" id="cd18793">
    <property type="entry name" value="SF2_C_SNF"/>
    <property type="match status" value="1"/>
</dbReference>
<gene>
    <name evidence="11" type="ORF">CNMCM6805_009160</name>
</gene>
<dbReference type="SUPFAM" id="SSF57850">
    <property type="entry name" value="RING/U-box"/>
    <property type="match status" value="1"/>
</dbReference>
<dbReference type="GO" id="GO:0016787">
    <property type="term" value="F:hydrolase activity"/>
    <property type="evidence" value="ECO:0007669"/>
    <property type="project" value="UniProtKB-KW"/>
</dbReference>
<dbReference type="PROSITE" id="PS51194">
    <property type="entry name" value="HELICASE_CTER"/>
    <property type="match status" value="1"/>
</dbReference>
<feature type="compositionally biased region" description="Polar residues" evidence="7">
    <location>
        <begin position="90"/>
        <end position="101"/>
    </location>
</feature>
<dbReference type="PANTHER" id="PTHR45626:SF16">
    <property type="entry name" value="ATP-DEPENDENT HELICASE ULS1"/>
    <property type="match status" value="1"/>
</dbReference>
<dbReference type="GO" id="GO:0004386">
    <property type="term" value="F:helicase activity"/>
    <property type="evidence" value="ECO:0007669"/>
    <property type="project" value="UniProtKB-KW"/>
</dbReference>
<feature type="domain" description="Helicase ATP-binding" evidence="9">
    <location>
        <begin position="159"/>
        <end position="339"/>
    </location>
</feature>
<dbReference type="Gene3D" id="3.30.40.10">
    <property type="entry name" value="Zinc/RING finger domain, C3HC4 (zinc finger)"/>
    <property type="match status" value="1"/>
</dbReference>
<name>A0A8H4H283_9EURO</name>
<dbReference type="GO" id="GO:0005524">
    <property type="term" value="F:ATP binding"/>
    <property type="evidence" value="ECO:0007669"/>
    <property type="project" value="UniProtKB-KW"/>
</dbReference>
<feature type="domain" description="RING-type" evidence="8">
    <location>
        <begin position="498"/>
        <end position="538"/>
    </location>
</feature>
<evidence type="ECO:0000256" key="3">
    <source>
        <dbReference type="ARBA" id="ARBA00022801"/>
    </source>
</evidence>
<dbReference type="Gene3D" id="3.40.50.1820">
    <property type="entry name" value="alpha/beta hydrolase"/>
    <property type="match status" value="1"/>
</dbReference>
<dbReference type="GO" id="GO:0005737">
    <property type="term" value="C:cytoplasm"/>
    <property type="evidence" value="ECO:0007669"/>
    <property type="project" value="TreeGrafter"/>
</dbReference>
<keyword evidence="6" id="KW-0863">Zinc-finger</keyword>
<evidence type="ECO:0000256" key="2">
    <source>
        <dbReference type="ARBA" id="ARBA00022741"/>
    </source>
</evidence>
<dbReference type="SUPFAM" id="SSF53474">
    <property type="entry name" value="alpha/beta-Hydrolases"/>
    <property type="match status" value="1"/>
</dbReference>
<dbReference type="PANTHER" id="PTHR45626">
    <property type="entry name" value="TRANSCRIPTION TERMINATION FACTOR 2-RELATED"/>
    <property type="match status" value="1"/>
</dbReference>
<dbReference type="GO" id="GO:0008094">
    <property type="term" value="F:ATP-dependent activity, acting on DNA"/>
    <property type="evidence" value="ECO:0007669"/>
    <property type="project" value="TreeGrafter"/>
</dbReference>
<dbReference type="CDD" id="cd18008">
    <property type="entry name" value="DEXDc_SHPRH-like"/>
    <property type="match status" value="1"/>
</dbReference>
<keyword evidence="6" id="KW-0862">Zinc</keyword>
<feature type="domain" description="Helicase C-terminal" evidence="10">
    <location>
        <begin position="645"/>
        <end position="791"/>
    </location>
</feature>
<dbReference type="InterPro" id="IPR001841">
    <property type="entry name" value="Znf_RING"/>
</dbReference>